<keyword evidence="1 2" id="KW-0808">Transferase</keyword>
<evidence type="ECO:0000256" key="1">
    <source>
        <dbReference type="ARBA" id="ARBA00022679"/>
    </source>
</evidence>
<dbReference type="KEGG" id="ppsr:I6J18_06080"/>
<accession>A0A974S1C2</accession>
<dbReference type="Pfam" id="PF02515">
    <property type="entry name" value="CoA_transf_3"/>
    <property type="match status" value="1"/>
</dbReference>
<dbReference type="PANTHER" id="PTHR48207">
    <property type="entry name" value="SUCCINATE--HYDROXYMETHYLGLUTARATE COA-TRANSFERASE"/>
    <property type="match status" value="1"/>
</dbReference>
<proteinExistence type="predicted"/>
<dbReference type="GO" id="GO:0008410">
    <property type="term" value="F:CoA-transferase activity"/>
    <property type="evidence" value="ECO:0007669"/>
    <property type="project" value="TreeGrafter"/>
</dbReference>
<protein>
    <submittedName>
        <fullName evidence="2">CoA transferase</fullName>
    </submittedName>
</protein>
<name>A0A974S1C2_PERPY</name>
<reference evidence="2 3" key="1">
    <citation type="submission" date="2021-01" db="EMBL/GenBank/DDBJ databases">
        <title>FDA dAtabase for Regulatory Grade micrObial Sequences (FDA-ARGOS): Supporting development and validation of Infectious Disease Dx tests.</title>
        <authorList>
            <person name="Nelson B."/>
            <person name="Plummer A."/>
            <person name="Tallon L."/>
            <person name="Sadzewicz L."/>
            <person name="Zhao X."/>
            <person name="Boylan J."/>
            <person name="Ott S."/>
            <person name="Bowen H."/>
            <person name="Vavikolanu K."/>
            <person name="Mehta A."/>
            <person name="Aluvathingal J."/>
            <person name="Nadendla S."/>
            <person name="Myers T."/>
            <person name="Yan Y."/>
            <person name="Sichtig H."/>
        </authorList>
    </citation>
    <scope>NUCLEOTIDE SEQUENCE [LARGE SCALE GENOMIC DNA]</scope>
    <source>
        <strain evidence="2 3">FDAARGOS_1161</strain>
    </source>
</reference>
<dbReference type="AlphaFoldDB" id="A0A974S1C2"/>
<dbReference type="Gene3D" id="3.30.1540.10">
    <property type="entry name" value="formyl-coa transferase, domain 3"/>
    <property type="match status" value="1"/>
</dbReference>
<dbReference type="InterPro" id="IPR003673">
    <property type="entry name" value="CoA-Trfase_fam_III"/>
</dbReference>
<dbReference type="Proteomes" id="UP000595254">
    <property type="component" value="Chromosome"/>
</dbReference>
<evidence type="ECO:0000313" key="3">
    <source>
        <dbReference type="Proteomes" id="UP000595254"/>
    </source>
</evidence>
<dbReference type="RefSeq" id="WP_040373154.1">
    <property type="nucleotide sequence ID" value="NZ_CP068053.1"/>
</dbReference>
<organism evidence="2 3">
    <name type="scientific">Peribacillus psychrosaccharolyticus</name>
    <name type="common">Bacillus psychrosaccharolyticus</name>
    <dbReference type="NCBI Taxonomy" id="1407"/>
    <lineage>
        <taxon>Bacteria</taxon>
        <taxon>Bacillati</taxon>
        <taxon>Bacillota</taxon>
        <taxon>Bacilli</taxon>
        <taxon>Bacillales</taxon>
        <taxon>Bacillaceae</taxon>
        <taxon>Peribacillus</taxon>
    </lineage>
</organism>
<dbReference type="Gene3D" id="3.40.50.10540">
    <property type="entry name" value="Crotonobetainyl-coa:carnitine coa-transferase, domain 1"/>
    <property type="match status" value="1"/>
</dbReference>
<gene>
    <name evidence="2" type="ORF">I6J18_06080</name>
</gene>
<keyword evidence="3" id="KW-1185">Reference proteome</keyword>
<dbReference type="PANTHER" id="PTHR48207:SF3">
    <property type="entry name" value="SUCCINATE--HYDROXYMETHYLGLUTARATE COA-TRANSFERASE"/>
    <property type="match status" value="1"/>
</dbReference>
<dbReference type="SUPFAM" id="SSF89796">
    <property type="entry name" value="CoA-transferase family III (CaiB/BaiF)"/>
    <property type="match status" value="1"/>
</dbReference>
<dbReference type="EMBL" id="CP068053">
    <property type="protein sequence ID" value="QQT01434.1"/>
    <property type="molecule type" value="Genomic_DNA"/>
</dbReference>
<sequence>MQPLDGVKVLDLSRTLAGPFCTMMLGDMGADVIKVEQPGSGDESRRFTPPSWNDESCYYLSSNRNKRSITVDLKSTEGKAIIMKLVQDADILVENFRTGTMEKLGLGYEELKEVNPRLIFCSISGFGRTGPEKNRAGYDLLLQGFGGLMSITGEEGGPPVKAGMSIVDLTTGLFAVYGIMNGLFAAQKTGKGQFIDVSLLDGQITLLNHMATGYMATGKPAGKMGSAHPSLVPYQAFRAKDMDIILAVANDGLWKKCCMALEWHDLLADVRFEKNVDRVAHRVELVKLISDKLIFWESKDLFEILDSHGVPCGPIHTIDQILNHPHTKAREMMLPIQHPTIENLQVPGFPVKMGDTPQSVRYYPPLLGEHTDDVLSELGYSTEDIQQLKNKQII</sequence>
<dbReference type="InterPro" id="IPR023606">
    <property type="entry name" value="CoA-Trfase_III_dom_1_sf"/>
</dbReference>
<evidence type="ECO:0000313" key="2">
    <source>
        <dbReference type="EMBL" id="QQT01434.1"/>
    </source>
</evidence>
<dbReference type="InterPro" id="IPR044855">
    <property type="entry name" value="CoA-Trfase_III_dom3_sf"/>
</dbReference>
<dbReference type="InterPro" id="IPR050483">
    <property type="entry name" value="CoA-transferase_III_domain"/>
</dbReference>